<comment type="caution">
    <text evidence="2">The sequence shown here is derived from an EMBL/GenBank/DDBJ whole genome shotgun (WGS) entry which is preliminary data.</text>
</comment>
<sequence>MPAARPRRARPGSDLRILRAAVFAAVCVVLAGIGHALASCAAVPLWALGAGYLGIFLVALPFTGRERSLAGTAALLAVCQTSLHSLFGVLQQGAAAAAQAQEAAASDAALVRRAARLLCGTAGVAISPARAQRVLSDAGIGTGGAAT</sequence>
<dbReference type="Proteomes" id="UP000004217">
    <property type="component" value="Unassembled WGS sequence"/>
</dbReference>
<keyword evidence="3" id="KW-1185">Reference proteome</keyword>
<organism evidence="2 3">
    <name type="scientific">Streptomyces zinciresistens K42</name>
    <dbReference type="NCBI Taxonomy" id="700597"/>
    <lineage>
        <taxon>Bacteria</taxon>
        <taxon>Bacillati</taxon>
        <taxon>Actinomycetota</taxon>
        <taxon>Actinomycetes</taxon>
        <taxon>Kitasatosporales</taxon>
        <taxon>Streptomycetaceae</taxon>
        <taxon>Streptomyces</taxon>
    </lineage>
</organism>
<feature type="non-terminal residue" evidence="2">
    <location>
        <position position="147"/>
    </location>
</feature>
<dbReference type="AlphaFoldDB" id="G2GLQ8"/>
<proteinExistence type="predicted"/>
<keyword evidence="1" id="KW-1133">Transmembrane helix</keyword>
<keyword evidence="1" id="KW-0472">Membrane</keyword>
<accession>G2GLQ8</accession>
<name>G2GLQ8_9ACTN</name>
<reference evidence="2 3" key="1">
    <citation type="submission" date="2011-08" db="EMBL/GenBank/DDBJ databases">
        <authorList>
            <person name="Lin Y."/>
            <person name="Hao X."/>
            <person name="Johnstone L."/>
            <person name="Miller S.J."/>
            <person name="Wei G."/>
            <person name="Rensing C."/>
        </authorList>
    </citation>
    <scope>NUCLEOTIDE SEQUENCE [LARGE SCALE GENOMIC DNA]</scope>
    <source>
        <strain evidence="2 3">K42</strain>
    </source>
</reference>
<keyword evidence="1" id="KW-0812">Transmembrane</keyword>
<protein>
    <submittedName>
        <fullName evidence="2">Integral membrane protein</fullName>
    </submittedName>
</protein>
<dbReference type="EMBL" id="AGBF01000214">
    <property type="protein sequence ID" value="EGX55566.1"/>
    <property type="molecule type" value="Genomic_DNA"/>
</dbReference>
<evidence type="ECO:0000313" key="3">
    <source>
        <dbReference type="Proteomes" id="UP000004217"/>
    </source>
</evidence>
<feature type="transmembrane region" description="Helical" evidence="1">
    <location>
        <begin position="20"/>
        <end position="38"/>
    </location>
</feature>
<gene>
    <name evidence="2" type="ORF">SZN_32301</name>
</gene>
<evidence type="ECO:0000256" key="1">
    <source>
        <dbReference type="SAM" id="Phobius"/>
    </source>
</evidence>
<feature type="transmembrane region" description="Helical" evidence="1">
    <location>
        <begin position="44"/>
        <end position="62"/>
    </location>
</feature>
<evidence type="ECO:0000313" key="2">
    <source>
        <dbReference type="EMBL" id="EGX55566.1"/>
    </source>
</evidence>